<evidence type="ECO:0000313" key="2">
    <source>
        <dbReference type="Proteomes" id="UP000821845"/>
    </source>
</evidence>
<name>A0ACB7SLE9_HYAAI</name>
<accession>A0ACB7SLE9</accession>
<sequence>MLSSTPRGGKLHLDTDTGLVTVAASLVADSGRLLRLDLVARDRGRPSRMASGVLEVWVGPVSGLRLEFSNTSYVAQLPEGAATGSTVLQVEASASSQPGLAVRYSLGPDQDHGPFAIHPTSGTVRVRDSEQLDYEERPELELPLWAHAETPSGATLHGYARLLVQLLDENDNSPRFSQERYVASVWEGRSRGTFVAQVPYLGVTEA</sequence>
<dbReference type="EMBL" id="CM023483">
    <property type="protein sequence ID" value="KAH6934887.1"/>
    <property type="molecule type" value="Genomic_DNA"/>
</dbReference>
<comment type="caution">
    <text evidence="1">The sequence shown here is derived from an EMBL/GenBank/DDBJ whole genome shotgun (WGS) entry which is preliminary data.</text>
</comment>
<reference evidence="1" key="1">
    <citation type="submission" date="2020-05" db="EMBL/GenBank/DDBJ databases">
        <title>Large-scale comparative analyses of tick genomes elucidate their genetic diversity and vector capacities.</title>
        <authorList>
            <person name="Jia N."/>
            <person name="Wang J."/>
            <person name="Shi W."/>
            <person name="Du L."/>
            <person name="Sun Y."/>
            <person name="Zhan W."/>
            <person name="Jiang J."/>
            <person name="Wang Q."/>
            <person name="Zhang B."/>
            <person name="Ji P."/>
            <person name="Sakyi L.B."/>
            <person name="Cui X."/>
            <person name="Yuan T."/>
            <person name="Jiang B."/>
            <person name="Yang W."/>
            <person name="Lam T.T.-Y."/>
            <person name="Chang Q."/>
            <person name="Ding S."/>
            <person name="Wang X."/>
            <person name="Zhu J."/>
            <person name="Ruan X."/>
            <person name="Zhao L."/>
            <person name="Wei J."/>
            <person name="Que T."/>
            <person name="Du C."/>
            <person name="Cheng J."/>
            <person name="Dai P."/>
            <person name="Han X."/>
            <person name="Huang E."/>
            <person name="Gao Y."/>
            <person name="Liu J."/>
            <person name="Shao H."/>
            <person name="Ye R."/>
            <person name="Li L."/>
            <person name="Wei W."/>
            <person name="Wang X."/>
            <person name="Wang C."/>
            <person name="Yang T."/>
            <person name="Huo Q."/>
            <person name="Li W."/>
            <person name="Guo W."/>
            <person name="Chen H."/>
            <person name="Zhou L."/>
            <person name="Ni X."/>
            <person name="Tian J."/>
            <person name="Zhou Y."/>
            <person name="Sheng Y."/>
            <person name="Liu T."/>
            <person name="Pan Y."/>
            <person name="Xia L."/>
            <person name="Li J."/>
            <person name="Zhao F."/>
            <person name="Cao W."/>
        </authorList>
    </citation>
    <scope>NUCLEOTIDE SEQUENCE</scope>
    <source>
        <strain evidence="1">Hyas-2018</strain>
    </source>
</reference>
<evidence type="ECO:0000313" key="1">
    <source>
        <dbReference type="EMBL" id="KAH6934887.1"/>
    </source>
</evidence>
<dbReference type="Proteomes" id="UP000821845">
    <property type="component" value="Chromosome 3"/>
</dbReference>
<keyword evidence="2" id="KW-1185">Reference proteome</keyword>
<proteinExistence type="predicted"/>
<gene>
    <name evidence="1" type="ORF">HPB50_001588</name>
</gene>
<protein>
    <submittedName>
        <fullName evidence="1">Uncharacterized protein</fullName>
    </submittedName>
</protein>
<organism evidence="1 2">
    <name type="scientific">Hyalomma asiaticum</name>
    <name type="common">Tick</name>
    <dbReference type="NCBI Taxonomy" id="266040"/>
    <lineage>
        <taxon>Eukaryota</taxon>
        <taxon>Metazoa</taxon>
        <taxon>Ecdysozoa</taxon>
        <taxon>Arthropoda</taxon>
        <taxon>Chelicerata</taxon>
        <taxon>Arachnida</taxon>
        <taxon>Acari</taxon>
        <taxon>Parasitiformes</taxon>
        <taxon>Ixodida</taxon>
        <taxon>Ixodoidea</taxon>
        <taxon>Ixodidae</taxon>
        <taxon>Hyalomminae</taxon>
        <taxon>Hyalomma</taxon>
    </lineage>
</organism>